<dbReference type="Proteomes" id="UP000272117">
    <property type="component" value="Unassembled WGS sequence"/>
</dbReference>
<protein>
    <submittedName>
        <fullName evidence="1">Uncharacterized protein</fullName>
    </submittedName>
</protein>
<dbReference type="EMBL" id="RJJD01000021">
    <property type="protein sequence ID" value="RNI22610.1"/>
    <property type="molecule type" value="Genomic_DNA"/>
</dbReference>
<evidence type="ECO:0000313" key="2">
    <source>
        <dbReference type="Proteomes" id="UP000272117"/>
    </source>
</evidence>
<accession>A0A3M9MAK7</accession>
<proteinExistence type="predicted"/>
<dbReference type="OrthoDB" id="882116at2"/>
<keyword evidence="2" id="KW-1185">Reference proteome</keyword>
<organism evidence="1 2">
    <name type="scientific">Rufibacter latericius</name>
    <dbReference type="NCBI Taxonomy" id="2487040"/>
    <lineage>
        <taxon>Bacteria</taxon>
        <taxon>Pseudomonadati</taxon>
        <taxon>Bacteroidota</taxon>
        <taxon>Cytophagia</taxon>
        <taxon>Cytophagales</taxon>
        <taxon>Hymenobacteraceae</taxon>
        <taxon>Rufibacter</taxon>
    </lineage>
</organism>
<dbReference type="RefSeq" id="WP_123128967.1">
    <property type="nucleotide sequence ID" value="NZ_RJJD01000021.1"/>
</dbReference>
<name>A0A3M9MAK7_9BACT</name>
<gene>
    <name evidence="1" type="ORF">EFB08_21175</name>
</gene>
<evidence type="ECO:0000313" key="1">
    <source>
        <dbReference type="EMBL" id="RNI22610.1"/>
    </source>
</evidence>
<sequence length="223" mass="25639">MQKAITTDIPKGILKEGKPFCWYCIGQTLPINNLIKHQLKIRIPLKFNLDEHLLKYPPEKGEIKNLDKDRLLYAVGLPITIRANNKDLRTWSGWVPVNAKTLMAVIGNGYKGSLDYFVRTGVLETANNQYIVGAQSTLYRHTEPYRGDYRLVELGRKFKAKLAKAKRKEMAELFTKPEYSKLQHLYDWFGKGKLELDIEAVREYLNNTLLKGKAKGKRPFPSA</sequence>
<reference evidence="1 2" key="1">
    <citation type="submission" date="2018-11" db="EMBL/GenBank/DDBJ databases">
        <title>Rufibacter latericius sp. nov., isolated from water in Baiyang Lake.</title>
        <authorList>
            <person name="Yang Y."/>
        </authorList>
    </citation>
    <scope>NUCLEOTIDE SEQUENCE [LARGE SCALE GENOMIC DNA]</scope>
    <source>
        <strain evidence="1 2">R-22-1c-1</strain>
    </source>
</reference>
<dbReference type="AlphaFoldDB" id="A0A3M9MAK7"/>
<comment type="caution">
    <text evidence="1">The sequence shown here is derived from an EMBL/GenBank/DDBJ whole genome shotgun (WGS) entry which is preliminary data.</text>
</comment>